<comment type="caution">
    <text evidence="2">The sequence shown here is derived from an EMBL/GenBank/DDBJ whole genome shotgun (WGS) entry which is preliminary data.</text>
</comment>
<dbReference type="Pfam" id="PF04350">
    <property type="entry name" value="PilO"/>
    <property type="match status" value="1"/>
</dbReference>
<reference evidence="2 3" key="1">
    <citation type="journal article" date="2015" name="Stand. Genomic Sci.">
        <title>Genomic Encyclopedia of Bacterial and Archaeal Type Strains, Phase III: the genomes of soil and plant-associated and newly described type strains.</title>
        <authorList>
            <person name="Whitman W.B."/>
            <person name="Woyke T."/>
            <person name="Klenk H.P."/>
            <person name="Zhou Y."/>
            <person name="Lilburn T.G."/>
            <person name="Beck B.J."/>
            <person name="De Vos P."/>
            <person name="Vandamme P."/>
            <person name="Eisen J.A."/>
            <person name="Garrity G."/>
            <person name="Hugenholtz P."/>
            <person name="Kyrpides N.C."/>
        </authorList>
    </citation>
    <scope>NUCLEOTIDE SEQUENCE [LARGE SCALE GENOMIC DNA]</scope>
    <source>
        <strain evidence="2 3">CV2</strain>
    </source>
</reference>
<keyword evidence="1" id="KW-0812">Transmembrane</keyword>
<keyword evidence="3" id="KW-1185">Reference proteome</keyword>
<keyword evidence="1" id="KW-1133">Transmembrane helix</keyword>
<dbReference type="PANTHER" id="PTHR39555">
    <property type="entry name" value="FIMBRIAL ASSEMBLY PROTEIN PILO-LIKE PROTEIN-RELATED"/>
    <property type="match status" value="1"/>
</dbReference>
<feature type="transmembrane region" description="Helical" evidence="1">
    <location>
        <begin position="6"/>
        <end position="25"/>
    </location>
</feature>
<gene>
    <name evidence="2" type="ORF">EV141_1918</name>
</gene>
<keyword evidence="1" id="KW-0472">Membrane</keyword>
<evidence type="ECO:0000313" key="3">
    <source>
        <dbReference type="Proteomes" id="UP000293519"/>
    </source>
</evidence>
<protein>
    <submittedName>
        <fullName evidence="2">Tfp pilus assembly protein PilO</fullName>
    </submittedName>
</protein>
<organism evidence="2 3">
    <name type="scientific">Microcella putealis</name>
    <dbReference type="NCBI Taxonomy" id="337005"/>
    <lineage>
        <taxon>Bacteria</taxon>
        <taxon>Bacillati</taxon>
        <taxon>Actinomycetota</taxon>
        <taxon>Actinomycetes</taxon>
        <taxon>Micrococcales</taxon>
        <taxon>Microbacteriaceae</taxon>
        <taxon>Microcella</taxon>
    </lineage>
</organism>
<dbReference type="GO" id="GO:0043107">
    <property type="term" value="P:type IV pilus-dependent motility"/>
    <property type="evidence" value="ECO:0007669"/>
    <property type="project" value="InterPro"/>
</dbReference>
<dbReference type="RefSeq" id="WP_130485699.1">
    <property type="nucleotide sequence ID" value="NZ_SGWW01000003.1"/>
</dbReference>
<dbReference type="InterPro" id="IPR014717">
    <property type="entry name" value="Transl_elong_EF1B/ribsomal_bS6"/>
</dbReference>
<dbReference type="Gene3D" id="3.30.70.60">
    <property type="match status" value="1"/>
</dbReference>
<dbReference type="PANTHER" id="PTHR39555:SF1">
    <property type="entry name" value="TYPE IV PILUS INNER MEMBRANE COMPONENT PILO"/>
    <property type="match status" value="1"/>
</dbReference>
<proteinExistence type="predicted"/>
<evidence type="ECO:0000313" key="2">
    <source>
        <dbReference type="EMBL" id="RZS56454.1"/>
    </source>
</evidence>
<evidence type="ECO:0000256" key="1">
    <source>
        <dbReference type="SAM" id="Phobius"/>
    </source>
</evidence>
<dbReference type="EMBL" id="SGWW01000003">
    <property type="protein sequence ID" value="RZS56454.1"/>
    <property type="molecule type" value="Genomic_DNA"/>
</dbReference>
<dbReference type="Proteomes" id="UP000293519">
    <property type="component" value="Unassembled WGS sequence"/>
</dbReference>
<sequence length="217" mass="23301">MNFTRLWGIISVLLMVVIVAGGYFLGAAPQIERAATANEQTEQVRSANELQRLALVELEALAAQQPELEALLAESRQAIPALAAFPPLLQELSELAAVSQVTFANFSAQSAQSFVPTEEWAEIIPAGLDPTVFITIPLQLEVEGSFEGVLDFVQRAQAANRYLLISDLRVTRPAADEEGGVVTGALTAMAYVLLDEPLQPGEALEEAPEDAQLDATE</sequence>
<dbReference type="InterPro" id="IPR007445">
    <property type="entry name" value="PilO"/>
</dbReference>
<dbReference type="GO" id="GO:0043683">
    <property type="term" value="P:type IV pilus assembly"/>
    <property type="evidence" value="ECO:0007669"/>
    <property type="project" value="InterPro"/>
</dbReference>
<name>A0A4Q7LPH4_9MICO</name>
<accession>A0A4Q7LPH4</accession>
<dbReference type="OrthoDB" id="5125831at2"/>
<dbReference type="AlphaFoldDB" id="A0A4Q7LPH4"/>